<keyword evidence="3" id="KW-0808">Transferase</keyword>
<evidence type="ECO:0000256" key="1">
    <source>
        <dbReference type="ARBA" id="ARBA00007228"/>
    </source>
</evidence>
<evidence type="ECO:0000259" key="5">
    <source>
        <dbReference type="Pfam" id="PF00588"/>
    </source>
</evidence>
<keyword evidence="2" id="KW-0489">Methyltransferase</keyword>
<dbReference type="PANTHER" id="PTHR42786:SF6">
    <property type="entry name" value="TRNA_RRNA METHYLTRANSFERASE SPOU TYPE DOMAIN-CONTAINING PROTEIN"/>
    <property type="match status" value="1"/>
</dbReference>
<evidence type="ECO:0000313" key="6">
    <source>
        <dbReference type="EMBL" id="MDR6292697.1"/>
    </source>
</evidence>
<evidence type="ECO:0000256" key="2">
    <source>
        <dbReference type="ARBA" id="ARBA00022603"/>
    </source>
</evidence>
<dbReference type="SUPFAM" id="SSF75217">
    <property type="entry name" value="alpha/beta knot"/>
    <property type="match status" value="1"/>
</dbReference>
<dbReference type="InterPro" id="IPR029028">
    <property type="entry name" value="Alpha/beta_knot_MTases"/>
</dbReference>
<dbReference type="PANTHER" id="PTHR42786">
    <property type="entry name" value="TRNA/RRNA METHYLTRANSFERASE"/>
    <property type="match status" value="1"/>
</dbReference>
<dbReference type="InterPro" id="IPR001537">
    <property type="entry name" value="SpoU_MeTrfase"/>
</dbReference>
<comment type="similarity">
    <text evidence="1">Belongs to the class IV-like SAM-binding methyltransferase superfamily. RNA methyltransferase TrmH family.</text>
</comment>
<protein>
    <submittedName>
        <fullName evidence="6">tRNA G18 (Ribose-2'-O)-methylase SpoU</fullName>
    </submittedName>
</protein>
<sequence length="174" mass="18388">MKGYFAIGCEGISKPMNVGALMRTAHAFGASFCFTVAPNTDEVDFGWSDTSSAAGAVPLYTYPDVAALALPKGCALVGIELMEDSIALPSFRHPRQAAYVLGSERGGLSPEMAARCDHIVQIPTRFSLNLSLAGALVMYDRLISLGRFAARPLLPGGPTEPLPPHVHGTPKFIG</sequence>
<dbReference type="RefSeq" id="WP_309799011.1">
    <property type="nucleotide sequence ID" value="NZ_JAVDPW010000009.1"/>
</dbReference>
<gene>
    <name evidence="6" type="ORF">E9232_005237</name>
</gene>
<comment type="caution">
    <text evidence="6">The sequence shown here is derived from an EMBL/GenBank/DDBJ whole genome shotgun (WGS) entry which is preliminary data.</text>
</comment>
<reference evidence="6 7" key="1">
    <citation type="submission" date="2023-07" db="EMBL/GenBank/DDBJ databases">
        <title>Sorghum-associated microbial communities from plants grown in Nebraska, USA.</title>
        <authorList>
            <person name="Schachtman D."/>
        </authorList>
    </citation>
    <scope>NUCLEOTIDE SEQUENCE [LARGE SCALE GENOMIC DNA]</scope>
    <source>
        <strain evidence="6 7">584</strain>
    </source>
</reference>
<feature type="domain" description="tRNA/rRNA methyltransferase SpoU type" evidence="5">
    <location>
        <begin position="6"/>
        <end position="139"/>
    </location>
</feature>
<keyword evidence="4" id="KW-0949">S-adenosyl-L-methionine</keyword>
<evidence type="ECO:0000256" key="4">
    <source>
        <dbReference type="ARBA" id="ARBA00022691"/>
    </source>
</evidence>
<evidence type="ECO:0000313" key="7">
    <source>
        <dbReference type="Proteomes" id="UP001262410"/>
    </source>
</evidence>
<proteinExistence type="inferred from homology"/>
<accession>A0ABU1JVQ3</accession>
<dbReference type="Proteomes" id="UP001262410">
    <property type="component" value="Unassembled WGS sequence"/>
</dbReference>
<dbReference type="InterPro" id="IPR004384">
    <property type="entry name" value="RNA_MeTrfase_TrmJ/LasT"/>
</dbReference>
<evidence type="ECO:0000256" key="3">
    <source>
        <dbReference type="ARBA" id="ARBA00022679"/>
    </source>
</evidence>
<dbReference type="EMBL" id="JAVDPW010000009">
    <property type="protein sequence ID" value="MDR6292697.1"/>
    <property type="molecule type" value="Genomic_DNA"/>
</dbReference>
<dbReference type="Pfam" id="PF00588">
    <property type="entry name" value="SpoU_methylase"/>
    <property type="match status" value="1"/>
</dbReference>
<dbReference type="Gene3D" id="3.40.1280.10">
    <property type="match status" value="1"/>
</dbReference>
<keyword evidence="7" id="KW-1185">Reference proteome</keyword>
<dbReference type="InterPro" id="IPR029026">
    <property type="entry name" value="tRNA_m1G_MTases_N"/>
</dbReference>
<name>A0ABU1JVQ3_9PROT</name>
<organism evidence="6 7">
    <name type="scientific">Inquilinus ginsengisoli</name>
    <dbReference type="NCBI Taxonomy" id="363840"/>
    <lineage>
        <taxon>Bacteria</taxon>
        <taxon>Pseudomonadati</taxon>
        <taxon>Pseudomonadota</taxon>
        <taxon>Alphaproteobacteria</taxon>
        <taxon>Rhodospirillales</taxon>
        <taxon>Rhodospirillaceae</taxon>
        <taxon>Inquilinus</taxon>
    </lineage>
</organism>
<dbReference type="CDD" id="cd18098">
    <property type="entry name" value="SpoU-like"/>
    <property type="match status" value="1"/>
</dbReference>